<dbReference type="EMBL" id="CP058905">
    <property type="protein sequence ID" value="QLJ96982.1"/>
    <property type="molecule type" value="Genomic_DNA"/>
</dbReference>
<dbReference type="GO" id="GO:0008168">
    <property type="term" value="F:methyltransferase activity"/>
    <property type="evidence" value="ECO:0007669"/>
    <property type="project" value="UniProtKB-KW"/>
</dbReference>
<evidence type="ECO:0000256" key="1">
    <source>
        <dbReference type="SAM" id="MobiDB-lite"/>
    </source>
</evidence>
<sequence length="214" mass="23062">MTIETALFLGRFLQNPRRVGAVAPSSSRLAWRATVPVPDTGHPVVVELGPGTGAFTELIQRRLGGRGCHLALEVDPVFTALLRRRFPMVDVVAAAAEDLPDVLAAYGLPPADVVVSGLPWTVLPAALVDRTMAAIVAGMAPHGAFTTFAYLHASWTSPARRLRNRLTGVFEEVVVGRTVWANLPPALVYHARRPRHQSAGARHGRNCSSTRPSR</sequence>
<dbReference type="AlphaFoldDB" id="A0A7D6C9K8"/>
<keyword evidence="2" id="KW-0489">Methyltransferase</keyword>
<name>A0A7D6C9K8_9ACTN</name>
<accession>A0A7D6C9K8</accession>
<organism evidence="2">
    <name type="scientific">Micromonospora carbonacea</name>
    <dbReference type="NCBI Taxonomy" id="47853"/>
    <lineage>
        <taxon>Bacteria</taxon>
        <taxon>Bacillati</taxon>
        <taxon>Actinomycetota</taxon>
        <taxon>Actinomycetes</taxon>
        <taxon>Micromonosporales</taxon>
        <taxon>Micromonosporaceae</taxon>
        <taxon>Micromonospora</taxon>
    </lineage>
</organism>
<gene>
    <name evidence="2" type="ORF">HZU44_19145</name>
</gene>
<protein>
    <submittedName>
        <fullName evidence="2">SAM-dependent methyltransferase</fullName>
    </submittedName>
</protein>
<dbReference type="CDD" id="cd02440">
    <property type="entry name" value="AdoMet_MTases"/>
    <property type="match status" value="1"/>
</dbReference>
<evidence type="ECO:0000313" key="2">
    <source>
        <dbReference type="EMBL" id="QLJ96982.1"/>
    </source>
</evidence>
<dbReference type="GO" id="GO:0032259">
    <property type="term" value="P:methylation"/>
    <property type="evidence" value="ECO:0007669"/>
    <property type="project" value="UniProtKB-KW"/>
</dbReference>
<dbReference type="InterPro" id="IPR029063">
    <property type="entry name" value="SAM-dependent_MTases_sf"/>
</dbReference>
<keyword evidence="2" id="KW-0808">Transferase</keyword>
<feature type="region of interest" description="Disordered" evidence="1">
    <location>
        <begin position="194"/>
        <end position="214"/>
    </location>
</feature>
<reference evidence="2" key="1">
    <citation type="submission" date="2020-08" db="EMBL/GenBank/DDBJ databases">
        <title>A bifunctional nitrone conjugated secondary metabolite targeting the ribosome.</title>
        <authorList>
            <person name="Limbrick E.M."/>
            <person name="Graf M."/>
            <person name="Derewacz D.K."/>
            <person name="Nguyen F."/>
            <person name="Spraggins J.M."/>
            <person name="Wieland M."/>
            <person name="Ynigez-Gutierrez A.E."/>
            <person name="Reisman B.J."/>
            <person name="Zinshteyn B."/>
            <person name="McCulloch K."/>
            <person name="Iverson T.M."/>
            <person name="Green R."/>
            <person name="Wilson D.N."/>
            <person name="Bachmann B.O."/>
        </authorList>
    </citation>
    <scope>NUCLEOTIDE SEQUENCE</scope>
    <source>
        <strain evidence="2">Africana</strain>
    </source>
</reference>
<dbReference type="SUPFAM" id="SSF53335">
    <property type="entry name" value="S-adenosyl-L-methionine-dependent methyltransferases"/>
    <property type="match status" value="1"/>
</dbReference>
<proteinExistence type="predicted"/>
<dbReference type="Gene3D" id="3.40.50.150">
    <property type="entry name" value="Vaccinia Virus protein VP39"/>
    <property type="match status" value="1"/>
</dbReference>